<accession>A0A7V7PLR9</accession>
<dbReference type="InterPro" id="IPR036188">
    <property type="entry name" value="FAD/NAD-bd_sf"/>
</dbReference>
<keyword evidence="3" id="KW-0274">FAD</keyword>
<dbReference type="RefSeq" id="WP_150971998.1">
    <property type="nucleotide sequence ID" value="NZ_VZDO01000016.1"/>
</dbReference>
<dbReference type="PANTHER" id="PTHR43400">
    <property type="entry name" value="FUMARATE REDUCTASE"/>
    <property type="match status" value="1"/>
</dbReference>
<dbReference type="InterPro" id="IPR027477">
    <property type="entry name" value="Succ_DH/fumarate_Rdtase_cat_sf"/>
</dbReference>
<keyword evidence="2" id="KW-0285">Flavoprotein</keyword>
<dbReference type="GO" id="GO:0008202">
    <property type="term" value="P:steroid metabolic process"/>
    <property type="evidence" value="ECO:0007669"/>
    <property type="project" value="UniProtKB-ARBA"/>
</dbReference>
<keyword evidence="7" id="KW-1185">Reference proteome</keyword>
<keyword evidence="4" id="KW-0560">Oxidoreductase</keyword>
<dbReference type="Pfam" id="PF00890">
    <property type="entry name" value="FAD_binding_2"/>
    <property type="match status" value="1"/>
</dbReference>
<dbReference type="InterPro" id="IPR050315">
    <property type="entry name" value="FAD-oxidoreductase_2"/>
</dbReference>
<dbReference type="GO" id="GO:0016491">
    <property type="term" value="F:oxidoreductase activity"/>
    <property type="evidence" value="ECO:0007669"/>
    <property type="project" value="UniProtKB-KW"/>
</dbReference>
<evidence type="ECO:0000259" key="5">
    <source>
        <dbReference type="Pfam" id="PF00890"/>
    </source>
</evidence>
<proteinExistence type="predicted"/>
<name>A0A7V7PLR9_9HYPH</name>
<dbReference type="Proteomes" id="UP000432089">
    <property type="component" value="Unassembled WGS sequence"/>
</dbReference>
<dbReference type="SUPFAM" id="SSF56425">
    <property type="entry name" value="Succinate dehydrogenase/fumarate reductase flavoprotein, catalytic domain"/>
    <property type="match status" value="1"/>
</dbReference>
<dbReference type="PANTHER" id="PTHR43400:SF10">
    <property type="entry name" value="3-OXOSTEROID 1-DEHYDROGENASE"/>
    <property type="match status" value="1"/>
</dbReference>
<dbReference type="Gene3D" id="3.90.700.10">
    <property type="entry name" value="Succinate dehydrogenase/fumarate reductase flavoprotein, catalytic domain"/>
    <property type="match status" value="1"/>
</dbReference>
<dbReference type="AlphaFoldDB" id="A0A7V7PLR9"/>
<dbReference type="PRINTS" id="PR00411">
    <property type="entry name" value="PNDRDTASEI"/>
</dbReference>
<evidence type="ECO:0000256" key="2">
    <source>
        <dbReference type="ARBA" id="ARBA00022630"/>
    </source>
</evidence>
<evidence type="ECO:0000313" key="7">
    <source>
        <dbReference type="Proteomes" id="UP000432089"/>
    </source>
</evidence>
<comment type="caution">
    <text evidence="6">The sequence shown here is derived from an EMBL/GenBank/DDBJ whole genome shotgun (WGS) entry which is preliminary data.</text>
</comment>
<dbReference type="EMBL" id="VZDO01000016">
    <property type="protein sequence ID" value="KAB0677521.1"/>
    <property type="molecule type" value="Genomic_DNA"/>
</dbReference>
<evidence type="ECO:0000256" key="3">
    <source>
        <dbReference type="ARBA" id="ARBA00022827"/>
    </source>
</evidence>
<dbReference type="Gene3D" id="3.50.50.60">
    <property type="entry name" value="FAD/NAD(P)-binding domain"/>
    <property type="match status" value="2"/>
</dbReference>
<protein>
    <submittedName>
        <fullName evidence="6">FAD-binding protein</fullName>
    </submittedName>
</protein>
<comment type="cofactor">
    <cofactor evidence="1">
        <name>FAD</name>
        <dbReference type="ChEBI" id="CHEBI:57692"/>
    </cofactor>
</comment>
<evidence type="ECO:0000256" key="1">
    <source>
        <dbReference type="ARBA" id="ARBA00001974"/>
    </source>
</evidence>
<gene>
    <name evidence="6" type="ORF">F6X38_17755</name>
</gene>
<dbReference type="SUPFAM" id="SSF51905">
    <property type="entry name" value="FAD/NAD(P)-binding domain"/>
    <property type="match status" value="1"/>
</dbReference>
<evidence type="ECO:0000256" key="4">
    <source>
        <dbReference type="ARBA" id="ARBA00023002"/>
    </source>
</evidence>
<feature type="domain" description="FAD-dependent oxidoreductase 2 FAD-binding" evidence="5">
    <location>
        <begin position="19"/>
        <end position="494"/>
    </location>
</feature>
<organism evidence="6 7">
    <name type="scientific">Plantimonas leprariae</name>
    <dbReference type="NCBI Taxonomy" id="2615207"/>
    <lineage>
        <taxon>Bacteria</taxon>
        <taxon>Pseudomonadati</taxon>
        <taxon>Pseudomonadota</taxon>
        <taxon>Alphaproteobacteria</taxon>
        <taxon>Hyphomicrobiales</taxon>
        <taxon>Aurantimonadaceae</taxon>
        <taxon>Plantimonas</taxon>
    </lineage>
</organism>
<sequence length="525" mass="56813">MPDTRPSPVPPGDFDERFDVVVAGFGFAGAAAAIEAADSGASVLLLEKMPDPGGISICSGGGVRIVTDIERGRRYLRQTVGPDIPDDVLDAVCEGMADLEPYFRRLAEANGATIAIRDRGGNYPFEGHDALGILEVSDIPGFDAGREYPHVRGRALGPNVFRLVHDNVRARGIEVRLETAAERLITGPDGALRGLSVRTGAGAPRRIAARRAVVLATGGFEANGEMQRKHWQIRPVLTAATRGNTGDGIRMAQALGADVWHMWHFHGTYGFRHPDPDYPFGLRVKRLPDWNPTVTEPTVAMSWIILDGGGRRFMNEYHPYLQDTGHRPLDQFDPATQRFPKIPAFLVTDEAGRQLYPLGQAVLNDRAVEPYQWSADNLKEVENGILKRADSVEDLARLLGADPTVLSASLDEWNATVASGGPDVLGRPTPSMRPVATPPFYVGEIWPLVNNTQGGPVHDAAQRVLNTYREPIPRLFEAGELGSIWGFLYLGAGNLGECFATGRIAGRNAAALPAWDAVEDADAAA</sequence>
<evidence type="ECO:0000313" key="6">
    <source>
        <dbReference type="EMBL" id="KAB0677521.1"/>
    </source>
</evidence>
<reference evidence="6 7" key="1">
    <citation type="submission" date="2019-09" db="EMBL/GenBank/DDBJ databases">
        <title>YIM 132180 draft genome.</title>
        <authorList>
            <person name="Zhang K."/>
        </authorList>
    </citation>
    <scope>NUCLEOTIDE SEQUENCE [LARGE SCALE GENOMIC DNA]</scope>
    <source>
        <strain evidence="6 7">YIM 132180</strain>
    </source>
</reference>
<dbReference type="InterPro" id="IPR003953">
    <property type="entry name" value="FAD-dep_OxRdtase_2_FAD-bd"/>
</dbReference>